<name>A0A172XD12_BORTU</name>
<sequence>MMKVKCLSSLLVLILLSLLVVSCRNFAFQERGGTNDEALTQLGINRRFVLDAEFNKLLDKLQLLDGEKQIMAYIRSVVTDPKIGNEFLRTYTNLEFSNLLNALGSDKVKEIIKNHLKDCKKRPPVISKTQALIDRFNRNDEVKRSFQSELNINSNYALHLKDLFSHDNPNYVYNEIMKDDCIDDLLEEIEDAQYILNYETLYAKLSIDDKKHLDFIRDVLMRVPTNIVLDPKKPFKIYSVYEFEALLGRMGVAKSEEIIRIHKNILKEEENAHKALITAMEGEMKQSLLRRFNKHQNGYRIHLMDLFVPYSGSGSNKNSVVYDAFKNSKYADEYIAIRNEALSIRVNKIR</sequence>
<keyword evidence="1" id="KW-0614">Plasmid</keyword>
<gene>
    <name evidence="1" type="ORF">A7978_04900</name>
</gene>
<dbReference type="NCBIfam" id="NF047534">
    <property type="entry name" value="lipo_BTA121_dup"/>
    <property type="match status" value="2"/>
</dbReference>
<dbReference type="PROSITE" id="PS51257">
    <property type="entry name" value="PROKAR_LIPOPROTEIN"/>
    <property type="match status" value="1"/>
</dbReference>
<dbReference type="EMBL" id="CP015630">
    <property type="protein sequence ID" value="ANF34449.1"/>
    <property type="molecule type" value="Genomic_DNA"/>
</dbReference>
<accession>A0A172XD12</accession>
<evidence type="ECO:0008006" key="3">
    <source>
        <dbReference type="Google" id="ProtNLM"/>
    </source>
</evidence>
<evidence type="ECO:0000313" key="2">
    <source>
        <dbReference type="Proteomes" id="UP000264231"/>
    </source>
</evidence>
<reference evidence="1 2" key="1">
    <citation type="submission" date="2016-05" db="EMBL/GenBank/DDBJ databases">
        <title>Chromosome and linear plasmid sequence of a 2015 human isolate of tick-borne relapsing fever spirochete, Borrelia turicatae.</title>
        <authorList>
            <person name="Kingry L.C."/>
            <person name="Dhwani B."/>
            <person name="Replogle A."/>
            <person name="Sexton C."/>
            <person name="Rowe L."/>
            <person name="Stermole B.M."/>
            <person name="Christensen A.M."/>
            <person name="Schriefer M.E."/>
        </authorList>
    </citation>
    <scope>NUCLEOTIDE SEQUENCE [LARGE SCALE GENOMIC DNA]</scope>
    <source>
        <strain evidence="1 2">BTE5EL</strain>
        <plasmid evidence="1 2">lp159</plasmid>
    </source>
</reference>
<organism evidence="1 2">
    <name type="scientific">Borrelia turicatae</name>
    <dbReference type="NCBI Taxonomy" id="142"/>
    <lineage>
        <taxon>Bacteria</taxon>
        <taxon>Pseudomonadati</taxon>
        <taxon>Spirochaetota</taxon>
        <taxon>Spirochaetia</taxon>
        <taxon>Spirochaetales</taxon>
        <taxon>Borreliaceae</taxon>
        <taxon>Borrelia</taxon>
    </lineage>
</organism>
<dbReference type="Proteomes" id="UP000264231">
    <property type="component" value="Plasmid lp159"/>
</dbReference>
<protein>
    <recommendedName>
        <fullName evidence="3">Lipoprotein</fullName>
    </recommendedName>
</protein>
<dbReference type="AlphaFoldDB" id="A0A172XD12"/>
<geneLocation type="plasmid" evidence="1 2">
    <name>lp159</name>
</geneLocation>
<proteinExistence type="predicted"/>
<evidence type="ECO:0000313" key="1">
    <source>
        <dbReference type="EMBL" id="ANF34449.1"/>
    </source>
</evidence>